<keyword evidence="7" id="KW-1185">Reference proteome</keyword>
<dbReference type="Pfam" id="PF22435">
    <property type="entry name" value="MRM3-like_sub_bind"/>
    <property type="match status" value="1"/>
</dbReference>
<accession>A0A939JZY9</accession>
<protein>
    <submittedName>
        <fullName evidence="6">RNA methyltransferase</fullName>
    </submittedName>
</protein>
<dbReference type="PANTHER" id="PTHR43191:SF2">
    <property type="entry name" value="RRNA METHYLTRANSFERASE 3, MITOCHONDRIAL"/>
    <property type="match status" value="1"/>
</dbReference>
<dbReference type="Gene3D" id="3.30.1330.30">
    <property type="match status" value="1"/>
</dbReference>
<dbReference type="InterPro" id="IPR053888">
    <property type="entry name" value="MRM3-like_sub_bind"/>
</dbReference>
<evidence type="ECO:0000313" key="7">
    <source>
        <dbReference type="Proteomes" id="UP000664795"/>
    </source>
</evidence>
<dbReference type="RefSeq" id="WP_207335392.1">
    <property type="nucleotide sequence ID" value="NZ_JAFMYU010000006.1"/>
</dbReference>
<dbReference type="PANTHER" id="PTHR43191">
    <property type="entry name" value="RRNA METHYLTRANSFERASE 3"/>
    <property type="match status" value="1"/>
</dbReference>
<dbReference type="SUPFAM" id="SSF75217">
    <property type="entry name" value="alpha/beta knot"/>
    <property type="match status" value="1"/>
</dbReference>
<dbReference type="SUPFAM" id="SSF55315">
    <property type="entry name" value="L30e-like"/>
    <property type="match status" value="1"/>
</dbReference>
<dbReference type="InterPro" id="IPR029026">
    <property type="entry name" value="tRNA_m1G_MTases_N"/>
</dbReference>
<comment type="caution">
    <text evidence="6">The sequence shown here is derived from an EMBL/GenBank/DDBJ whole genome shotgun (WGS) entry which is preliminary data.</text>
</comment>
<dbReference type="InterPro" id="IPR029028">
    <property type="entry name" value="Alpha/beta_knot_MTases"/>
</dbReference>
<dbReference type="Pfam" id="PF00588">
    <property type="entry name" value="SpoU_methylase"/>
    <property type="match status" value="1"/>
</dbReference>
<evidence type="ECO:0000259" key="5">
    <source>
        <dbReference type="Pfam" id="PF22435"/>
    </source>
</evidence>
<dbReference type="EMBL" id="JAFMYU010000006">
    <property type="protein sequence ID" value="MBO0931436.1"/>
    <property type="molecule type" value="Genomic_DNA"/>
</dbReference>
<gene>
    <name evidence="6" type="ORF">J2I48_10550</name>
</gene>
<dbReference type="Proteomes" id="UP000664795">
    <property type="component" value="Unassembled WGS sequence"/>
</dbReference>
<dbReference type="GO" id="GO:0008173">
    <property type="term" value="F:RNA methyltransferase activity"/>
    <property type="evidence" value="ECO:0007669"/>
    <property type="project" value="InterPro"/>
</dbReference>
<evidence type="ECO:0000256" key="3">
    <source>
        <dbReference type="ARBA" id="ARBA00022679"/>
    </source>
</evidence>
<evidence type="ECO:0000256" key="1">
    <source>
        <dbReference type="ARBA" id="ARBA00007228"/>
    </source>
</evidence>
<feature type="domain" description="tRNA/rRNA methyltransferase SpoU type" evidence="4">
    <location>
        <begin position="107"/>
        <end position="241"/>
    </location>
</feature>
<keyword evidence="3" id="KW-0808">Transferase</keyword>
<dbReference type="InterPro" id="IPR051259">
    <property type="entry name" value="rRNA_Methyltransferase"/>
</dbReference>
<proteinExistence type="inferred from homology"/>
<name>A0A939JZY9_9BACT</name>
<dbReference type="CDD" id="cd18109">
    <property type="entry name" value="SpoU-like_RNA-MTase"/>
    <property type="match status" value="1"/>
</dbReference>
<dbReference type="InterPro" id="IPR001537">
    <property type="entry name" value="SpoU_MeTrfase"/>
</dbReference>
<sequence>MPSKATLQFVRSLHQKKNRQQENLFLVEGAKSVQEVLASSFRVEMLLGTSQFLADHAGLIQQQRCRLDPATPDELTRMGTLESNNAAIAVVHMRPNTLPALPPNAWTLVLDDIRDPGNLGTILRIADWYGIDTILCSATTAEVYNPKVISASKGSFTRVHWWYGDLEPVLKTATQPVFGTFLEGDDVHQAGFGTSGGLLVMGNEANGISPAIEALVTRRITIPRYGQAESLNVGIATAVILDNVRRTPPPPAPSLVRRGQGGVIT</sequence>
<dbReference type="InterPro" id="IPR029064">
    <property type="entry name" value="Ribosomal_eL30-like_sf"/>
</dbReference>
<organism evidence="6 7">
    <name type="scientific">Fibrella aquatilis</name>
    <dbReference type="NCBI Taxonomy" id="2817059"/>
    <lineage>
        <taxon>Bacteria</taxon>
        <taxon>Pseudomonadati</taxon>
        <taxon>Bacteroidota</taxon>
        <taxon>Cytophagia</taxon>
        <taxon>Cytophagales</taxon>
        <taxon>Spirosomataceae</taxon>
        <taxon>Fibrella</taxon>
    </lineage>
</organism>
<dbReference type="Gene3D" id="3.40.1280.10">
    <property type="match status" value="1"/>
</dbReference>
<dbReference type="GO" id="GO:0032259">
    <property type="term" value="P:methylation"/>
    <property type="evidence" value="ECO:0007669"/>
    <property type="project" value="UniProtKB-KW"/>
</dbReference>
<dbReference type="GO" id="GO:0003723">
    <property type="term" value="F:RNA binding"/>
    <property type="evidence" value="ECO:0007669"/>
    <property type="project" value="InterPro"/>
</dbReference>
<dbReference type="GO" id="GO:0006396">
    <property type="term" value="P:RNA processing"/>
    <property type="evidence" value="ECO:0007669"/>
    <property type="project" value="InterPro"/>
</dbReference>
<evidence type="ECO:0000313" key="6">
    <source>
        <dbReference type="EMBL" id="MBO0931436.1"/>
    </source>
</evidence>
<evidence type="ECO:0000259" key="4">
    <source>
        <dbReference type="Pfam" id="PF00588"/>
    </source>
</evidence>
<evidence type="ECO:0000256" key="2">
    <source>
        <dbReference type="ARBA" id="ARBA00022603"/>
    </source>
</evidence>
<feature type="domain" description="MRM3-like substrate binding" evidence="5">
    <location>
        <begin position="7"/>
        <end position="57"/>
    </location>
</feature>
<comment type="similarity">
    <text evidence="1">Belongs to the class IV-like SAM-binding methyltransferase superfamily. RNA methyltransferase TrmH family.</text>
</comment>
<reference evidence="6 7" key="1">
    <citation type="submission" date="2021-03" db="EMBL/GenBank/DDBJ databases">
        <title>Fibrella sp. HMF5036 genome sequencing and assembly.</title>
        <authorList>
            <person name="Kang H."/>
            <person name="Kim H."/>
            <person name="Bae S."/>
            <person name="Joh K."/>
        </authorList>
    </citation>
    <scope>NUCLEOTIDE SEQUENCE [LARGE SCALE GENOMIC DNA]</scope>
    <source>
        <strain evidence="6 7">HMF5036</strain>
    </source>
</reference>
<keyword evidence="2 6" id="KW-0489">Methyltransferase</keyword>
<dbReference type="AlphaFoldDB" id="A0A939JZY9"/>